<dbReference type="Gene3D" id="1.25.40.10">
    <property type="entry name" value="Tetratricopeptide repeat domain"/>
    <property type="match status" value="2"/>
</dbReference>
<dbReference type="InterPro" id="IPR006597">
    <property type="entry name" value="Sel1-like"/>
</dbReference>
<keyword evidence="2" id="KW-1185">Reference proteome</keyword>
<dbReference type="PANTHER" id="PTHR11102">
    <property type="entry name" value="SEL-1-LIKE PROTEIN"/>
    <property type="match status" value="1"/>
</dbReference>
<evidence type="ECO:0000313" key="1">
    <source>
        <dbReference type="EMBL" id="BCS82758.1"/>
    </source>
</evidence>
<accession>A0ABM7NRG9</accession>
<dbReference type="Pfam" id="PF08238">
    <property type="entry name" value="Sel1"/>
    <property type="match status" value="4"/>
</dbReference>
<reference evidence="1 2" key="1">
    <citation type="submission" date="2021-02" db="EMBL/GenBank/DDBJ databases">
        <title>Cotonvirus japonicus, which uses Golgi apparatus of host cells for its virion factory, phylogenetically links tailed tupanvirus and icosahedral mimivirus.</title>
        <authorList>
            <person name="Takahashi H."/>
            <person name="Fukaya S."/>
            <person name="Song C."/>
            <person name="Murata K."/>
            <person name="Takemura M."/>
        </authorList>
    </citation>
    <scope>NUCLEOTIDE SEQUENCE [LARGE SCALE GENOMIC DNA]</scope>
</reference>
<dbReference type="InterPro" id="IPR050767">
    <property type="entry name" value="Sel1_AlgK"/>
</dbReference>
<dbReference type="SMART" id="SM00671">
    <property type="entry name" value="SEL1"/>
    <property type="match status" value="4"/>
</dbReference>
<proteinExistence type="predicted"/>
<dbReference type="Proteomes" id="UP001321479">
    <property type="component" value="Segment"/>
</dbReference>
<name>A0ABM7NRG9_9VIRU</name>
<organism evidence="1 2">
    <name type="scientific">Cotonvirus japonicus</name>
    <dbReference type="NCBI Taxonomy" id="2811091"/>
    <lineage>
        <taxon>Viruses</taxon>
        <taxon>Varidnaviria</taxon>
        <taxon>Bamfordvirae</taxon>
        <taxon>Nucleocytoviricota</taxon>
        <taxon>Megaviricetes</taxon>
        <taxon>Imitervirales</taxon>
        <taxon>Mimiviridae</taxon>
        <taxon>Megamimivirinae</taxon>
        <taxon>Cotonvirus</taxon>
        <taxon>Cotonvirus japonicum</taxon>
    </lineage>
</organism>
<sequence>MEHKNFDSEKLIKSIHHSDEQAQNEFVEILLTTHVTRKVWKKNNPYNWDRIFEKCCDNSKYCFMILEYLHLDPITHENINFFEKLFPYAKILAKSGDSLAQNNLGFMYDTGTGTIKNSRKAKKWYILSSNQNSPYGQFNLGYYYDSKHKYEKAFNLFLKSASQDFGYSQNMIGVYYYAGYYVNINLNESFKWFKLAAKKNIPPAINNLGFLYSVKKFEKQNDQKSINLMTRAANIGYKHSQDYLIEHYEKTNNISQIIYWSKKTSNTTKLKKYLTLNKNINDNNNSNDNNDGTCINLVRENLEIAGGEILYDCQLLLVQNKYYWNDKYANNRVKLCEQLENVILKFIDWTKKLQNNSLLLLSCLSFIKDSDNHVIYNQQNSLAIPYVKQYEFRNKKFISFKQRNVSLSDEIINFYNGIYLGEWANIFNILKIYYNDLLMVTSGNEAIQKIHQAINVIENFDSKIKNYYELILDEIEYGVHIRNLSYYNDKKLILD</sequence>
<evidence type="ECO:0000313" key="2">
    <source>
        <dbReference type="Proteomes" id="UP001321479"/>
    </source>
</evidence>
<dbReference type="InterPro" id="IPR011990">
    <property type="entry name" value="TPR-like_helical_dom_sf"/>
</dbReference>
<protein>
    <submittedName>
        <fullName evidence="1">Sel1-like repeat-containing protein</fullName>
    </submittedName>
</protein>
<dbReference type="GeneID" id="80557963"/>
<dbReference type="PANTHER" id="PTHR11102:SF160">
    <property type="entry name" value="ERAD-ASSOCIATED E3 UBIQUITIN-PROTEIN LIGASE COMPONENT HRD3"/>
    <property type="match status" value="1"/>
</dbReference>
<dbReference type="SUPFAM" id="SSF81901">
    <property type="entry name" value="HCP-like"/>
    <property type="match status" value="1"/>
</dbReference>
<dbReference type="EMBL" id="AP024483">
    <property type="protein sequence ID" value="BCS82758.1"/>
    <property type="molecule type" value="Genomic_DNA"/>
</dbReference>
<dbReference type="RefSeq" id="YP_010841366.1">
    <property type="nucleotide sequence ID" value="NC_079139.1"/>
</dbReference>